<proteinExistence type="predicted"/>
<evidence type="ECO:0000313" key="2">
    <source>
        <dbReference type="EMBL" id="CAA0110219.1"/>
    </source>
</evidence>
<dbReference type="Gene3D" id="3.10.450.50">
    <property type="match status" value="1"/>
</dbReference>
<dbReference type="EMBL" id="CACSIP010000012">
    <property type="protein sequence ID" value="CAA0110219.1"/>
    <property type="molecule type" value="Genomic_DNA"/>
</dbReference>
<protein>
    <recommendedName>
        <fullName evidence="1">SnoaL-like domain-containing protein</fullName>
    </recommendedName>
</protein>
<sequence>MTRHQAISNHRNITSHRTPISHKALYRRWLDELWGGYRIAEELVSPDFVGHWPTRDVHGPTELQKVVDNTRGALRELRFVVEVGPFVDGDMVAARWIATGAGATGPTRLTGNDILRVANGTVVEYWSGISPG</sequence>
<dbReference type="InterPro" id="IPR037401">
    <property type="entry name" value="SnoaL-like"/>
</dbReference>
<accession>A0A5S9PYK2</accession>
<evidence type="ECO:0000313" key="3">
    <source>
        <dbReference type="Proteomes" id="UP000430146"/>
    </source>
</evidence>
<dbReference type="InterPro" id="IPR032710">
    <property type="entry name" value="NTF2-like_dom_sf"/>
</dbReference>
<reference evidence="2 3" key="1">
    <citation type="submission" date="2019-11" db="EMBL/GenBank/DDBJ databases">
        <authorList>
            <person name="Holert J."/>
        </authorList>
    </citation>
    <scope>NUCLEOTIDE SEQUENCE [LARGE SCALE GENOMIC DNA]</scope>
    <source>
        <strain evidence="2">BC8_1</strain>
    </source>
</reference>
<dbReference type="AlphaFoldDB" id="A0A5S9PYK2"/>
<dbReference type="Pfam" id="PF12680">
    <property type="entry name" value="SnoaL_2"/>
    <property type="match status" value="1"/>
</dbReference>
<evidence type="ECO:0000259" key="1">
    <source>
        <dbReference type="Pfam" id="PF12680"/>
    </source>
</evidence>
<keyword evidence="3" id="KW-1185">Reference proteome</keyword>
<gene>
    <name evidence="2" type="ORF">AELLOGFF_00789</name>
</gene>
<organism evidence="2 3">
    <name type="scientific">Mycolicibacterium vanbaalenii</name>
    <name type="common">Mycobacterium vanbaalenii</name>
    <dbReference type="NCBI Taxonomy" id="110539"/>
    <lineage>
        <taxon>Bacteria</taxon>
        <taxon>Bacillati</taxon>
        <taxon>Actinomycetota</taxon>
        <taxon>Actinomycetes</taxon>
        <taxon>Mycobacteriales</taxon>
        <taxon>Mycobacteriaceae</taxon>
        <taxon>Mycolicibacterium</taxon>
    </lineage>
</organism>
<name>A0A5S9PYK2_MYCVN</name>
<dbReference type="Proteomes" id="UP000430146">
    <property type="component" value="Unassembled WGS sequence"/>
</dbReference>
<feature type="domain" description="SnoaL-like" evidence="1">
    <location>
        <begin position="40"/>
        <end position="125"/>
    </location>
</feature>
<dbReference type="SUPFAM" id="SSF54427">
    <property type="entry name" value="NTF2-like"/>
    <property type="match status" value="1"/>
</dbReference>